<dbReference type="InterPro" id="IPR036770">
    <property type="entry name" value="Ankyrin_rpt-contain_sf"/>
</dbReference>
<dbReference type="EMBL" id="MG779376">
    <property type="protein sequence ID" value="AUV58790.1"/>
    <property type="molecule type" value="Genomic_DNA"/>
</dbReference>
<dbReference type="SMART" id="SM00248">
    <property type="entry name" value="ANK"/>
    <property type="match status" value="10"/>
</dbReference>
<dbReference type="SUPFAM" id="SSF48403">
    <property type="entry name" value="Ankyrin repeat"/>
    <property type="match status" value="1"/>
</dbReference>
<dbReference type="PROSITE" id="PS50088">
    <property type="entry name" value="ANK_REPEAT"/>
    <property type="match status" value="8"/>
</dbReference>
<keyword evidence="1" id="KW-0677">Repeat</keyword>
<dbReference type="PANTHER" id="PTHR24173:SF74">
    <property type="entry name" value="ANKYRIN REPEAT DOMAIN-CONTAINING PROTEIN 16"/>
    <property type="match status" value="1"/>
</dbReference>
<dbReference type="Pfam" id="PF12796">
    <property type="entry name" value="Ank_2"/>
    <property type="match status" value="3"/>
</dbReference>
<dbReference type="InterPro" id="IPR002110">
    <property type="entry name" value="Ankyrin_rpt"/>
</dbReference>
<dbReference type="PROSITE" id="PS50297">
    <property type="entry name" value="ANK_REP_REGION"/>
    <property type="match status" value="5"/>
</dbReference>
<reference evidence="3" key="1">
    <citation type="submission" date="2018-01" db="EMBL/GenBank/DDBJ databases">
        <title>Draft genome sequence of Bandra megavirus.</title>
        <authorList>
            <person name="Chatterjee A."/>
            <person name="Yadav R."/>
            <person name="Kondabagil K."/>
        </authorList>
    </citation>
    <scope>NUCLEOTIDE SEQUENCE</scope>
    <source>
        <strain evidence="3">KK-1</strain>
    </source>
</reference>
<protein>
    <submittedName>
        <fullName evidence="3">Ankyrin repeat protein</fullName>
    </submittedName>
</protein>
<dbReference type="Pfam" id="PF13637">
    <property type="entry name" value="Ank_4"/>
    <property type="match status" value="1"/>
</dbReference>
<sequence>MNKINNDLTNLYHEIDLCREYINQPNIKGQTILMLACINPNISLATINLLIKMGANINDKTNHNETILMLICKSNNPNPEIVRILLDNGIDIDAMDNHKRTALTIASINAKNIGNLEIMELLLDHGADINHFDIYNHTPLMYASKYANKSSHIDAVKLLIKKGANINAYKNTGMTALKLSVRYTKTTSSLQVIKLLVKNGADVNILANNSNNSILMRILKNYGTSNFDTFFYLIQKGANIHYYNNNGWNVLMFACRYINSDSIKIIKLLSKKGVDINTQSKLGTTCLSLAFGHGNLNIINYLFKKGADPRFVTINKKNALMLLCENFCDEKYDEIKKIINKLLDSGININAQDNAGNTALMISANNNSDIELLKLLLDYGSNMFIVNILGFDVWKYIKKKYISKIVKHITVRQYMEICHKKILTNIKYQQRKILWNPQGIRQQLISLNHGLQYCEIESVIQWNKFELFEYLGVNDISDLTIKVRDNIKYIMSDE</sequence>
<evidence type="ECO:0000256" key="1">
    <source>
        <dbReference type="ARBA" id="ARBA00022737"/>
    </source>
</evidence>
<dbReference type="PANTHER" id="PTHR24173">
    <property type="entry name" value="ANKYRIN REPEAT CONTAINING"/>
    <property type="match status" value="1"/>
</dbReference>
<keyword evidence="2" id="KW-0040">ANK repeat</keyword>
<organism evidence="3">
    <name type="scientific">Bandra megavirus</name>
    <dbReference type="NCBI Taxonomy" id="2071566"/>
    <lineage>
        <taxon>Viruses</taxon>
        <taxon>Varidnaviria</taxon>
        <taxon>Bamfordvirae</taxon>
        <taxon>Nucleocytoviricota</taxon>
        <taxon>Megaviricetes</taxon>
        <taxon>Imitervirales</taxon>
        <taxon>Mimiviridae</taxon>
        <taxon>Megamimivirinae</taxon>
        <taxon>Megavirus</taxon>
    </lineage>
</organism>
<accession>A0A2K9V9A6</accession>
<name>A0A2K9V9A6_9VIRU</name>
<proteinExistence type="predicted"/>
<dbReference type="Gene3D" id="1.25.40.20">
    <property type="entry name" value="Ankyrin repeat-containing domain"/>
    <property type="match status" value="5"/>
</dbReference>
<evidence type="ECO:0000313" key="3">
    <source>
        <dbReference type="EMBL" id="AUV58790.1"/>
    </source>
</evidence>
<evidence type="ECO:0000256" key="2">
    <source>
        <dbReference type="ARBA" id="ARBA00023043"/>
    </source>
</evidence>